<keyword evidence="3" id="KW-1185">Reference proteome</keyword>
<organism evidence="1 3">
    <name type="scientific">Nitrosomonas communis</name>
    <dbReference type="NCBI Taxonomy" id="44574"/>
    <lineage>
        <taxon>Bacteria</taxon>
        <taxon>Pseudomonadati</taxon>
        <taxon>Pseudomonadota</taxon>
        <taxon>Betaproteobacteria</taxon>
        <taxon>Nitrosomonadales</taxon>
        <taxon>Nitrosomonadaceae</taxon>
        <taxon>Nitrosomonas</taxon>
    </lineage>
</organism>
<gene>
    <name evidence="1" type="ORF">AAW31_13025</name>
    <name evidence="2" type="ORF">BCL69_101820</name>
</gene>
<keyword evidence="1" id="KW-0540">Nuclease</keyword>
<dbReference type="AlphaFoldDB" id="A0A0F7KH96"/>
<dbReference type="KEGG" id="nco:AAW31_13025"/>
<dbReference type="EMBL" id="CP011451">
    <property type="protein sequence ID" value="AKH38508.1"/>
    <property type="molecule type" value="Genomic_DNA"/>
</dbReference>
<reference evidence="3" key="1">
    <citation type="submission" date="2015-05" db="EMBL/GenBank/DDBJ databases">
        <title>Draft genome of Nitrosomonas communis strain Nm2.</title>
        <authorList>
            <person name="Kozlowski J.A."/>
            <person name="Kits K.D."/>
            <person name="Stein L.Y."/>
        </authorList>
    </citation>
    <scope>NUCLEOTIDE SEQUENCE [LARGE SCALE GENOMIC DNA]</scope>
    <source>
        <strain evidence="3">Nm2</strain>
    </source>
</reference>
<dbReference type="RefSeq" id="WP_046850548.1">
    <property type="nucleotide sequence ID" value="NZ_CBDIPD010000022.1"/>
</dbReference>
<accession>A0A0F7KH96</accession>
<dbReference type="PATRIC" id="fig|44574.3.peg.3166"/>
<dbReference type="EMBL" id="VNHT01000018">
    <property type="protein sequence ID" value="TYP89245.1"/>
    <property type="molecule type" value="Genomic_DNA"/>
</dbReference>
<proteinExistence type="predicted"/>
<dbReference type="Proteomes" id="UP000034156">
    <property type="component" value="Chromosome"/>
</dbReference>
<dbReference type="Gene3D" id="3.30.2170.10">
    <property type="entry name" value="archaeoglobus fulgidus dsm 4304 superfamily"/>
    <property type="match status" value="1"/>
</dbReference>
<evidence type="ECO:0000313" key="3">
    <source>
        <dbReference type="Proteomes" id="UP000034156"/>
    </source>
</evidence>
<sequence>MILAVDVHYDNYNGLVAGVAFKQWTDAEPDNVYVTRIEQVGDYVPGQFYQRELPGILKLLSEHSLQPEYIVIDGYVYLDGYAKPGLGKHLYDALQGNVKVIGVAKKRFAGISETYALYRGKSKQPLYITSIGQALSAAKWHILSMHGIYRIPTMLKKADQLSRSN</sequence>
<dbReference type="OrthoDB" id="2593273at2"/>
<reference evidence="2 4" key="3">
    <citation type="submission" date="2019-07" db="EMBL/GenBank/DDBJ databases">
        <title>Active sludge and wastewater microbial communities from Klosterneuburg, Austria.</title>
        <authorList>
            <person name="Wagner M."/>
        </authorList>
    </citation>
    <scope>NUCLEOTIDE SEQUENCE [LARGE SCALE GENOMIC DNA]</scope>
    <source>
        <strain evidence="2 4">Nm2</strain>
    </source>
</reference>
<evidence type="ECO:0000313" key="2">
    <source>
        <dbReference type="EMBL" id="TYP89245.1"/>
    </source>
</evidence>
<dbReference type="GO" id="GO:0006281">
    <property type="term" value="P:DNA repair"/>
    <property type="evidence" value="ECO:0007669"/>
    <property type="project" value="InterPro"/>
</dbReference>
<protein>
    <submittedName>
        <fullName evidence="2">Deoxyribonuclease V</fullName>
    </submittedName>
    <submittedName>
        <fullName evidence="1">Endonuclease V</fullName>
    </submittedName>
</protein>
<evidence type="ECO:0000313" key="1">
    <source>
        <dbReference type="EMBL" id="AKH38508.1"/>
    </source>
</evidence>
<keyword evidence="1" id="KW-0378">Hydrolase</keyword>
<dbReference type="Proteomes" id="UP000324176">
    <property type="component" value="Unassembled WGS sequence"/>
</dbReference>
<evidence type="ECO:0000313" key="4">
    <source>
        <dbReference type="Proteomes" id="UP000324176"/>
    </source>
</evidence>
<keyword evidence="1" id="KW-0255">Endonuclease</keyword>
<name>A0A0F7KH96_9PROT</name>
<reference evidence="1 3" key="2">
    <citation type="journal article" date="2016" name="Genome Announc.">
        <title>Genome Sequence of Nitrosomonas communis Strain Nm2, a Mesophilic Ammonia-Oxidizing Bacterium Isolated from Mediterranean Soil.</title>
        <authorList>
            <person name="Kozlowski J.A."/>
            <person name="Kits K.D."/>
            <person name="Stein L.Y."/>
        </authorList>
    </citation>
    <scope>NUCLEOTIDE SEQUENCE [LARGE SCALE GENOMIC DNA]</scope>
    <source>
        <strain evidence="1 3">Nm2</strain>
    </source>
</reference>
<dbReference type="InterPro" id="IPR007581">
    <property type="entry name" value="Endonuclease-V"/>
</dbReference>
<dbReference type="Pfam" id="PF04493">
    <property type="entry name" value="Endonuclease_5"/>
    <property type="match status" value="1"/>
</dbReference>
<dbReference type="GO" id="GO:0004519">
    <property type="term" value="F:endonuclease activity"/>
    <property type="evidence" value="ECO:0007669"/>
    <property type="project" value="UniProtKB-KW"/>
</dbReference>